<dbReference type="Proteomes" id="UP000324222">
    <property type="component" value="Unassembled WGS sequence"/>
</dbReference>
<protein>
    <submittedName>
        <fullName evidence="2">Uncharacterized protein</fullName>
    </submittedName>
</protein>
<organism evidence="2 3">
    <name type="scientific">Portunus trituberculatus</name>
    <name type="common">Swimming crab</name>
    <name type="synonym">Neptunus trituberculatus</name>
    <dbReference type="NCBI Taxonomy" id="210409"/>
    <lineage>
        <taxon>Eukaryota</taxon>
        <taxon>Metazoa</taxon>
        <taxon>Ecdysozoa</taxon>
        <taxon>Arthropoda</taxon>
        <taxon>Crustacea</taxon>
        <taxon>Multicrustacea</taxon>
        <taxon>Malacostraca</taxon>
        <taxon>Eumalacostraca</taxon>
        <taxon>Eucarida</taxon>
        <taxon>Decapoda</taxon>
        <taxon>Pleocyemata</taxon>
        <taxon>Brachyura</taxon>
        <taxon>Eubrachyura</taxon>
        <taxon>Portunoidea</taxon>
        <taxon>Portunidae</taxon>
        <taxon>Portuninae</taxon>
        <taxon>Portunus</taxon>
    </lineage>
</organism>
<keyword evidence="3" id="KW-1185">Reference proteome</keyword>
<sequence>MEVRGRRNLPAIMAQSQRQVTGPGRRQGRAAGGSGESGGRYVYEPSNTVCRIRHQVSPGVPHVYHQHTVSFSLTSTECNIPDFSQDTEAEEITKTSTTELLVLPTPVAVTHEGNYDFKSL</sequence>
<evidence type="ECO:0000256" key="1">
    <source>
        <dbReference type="SAM" id="MobiDB-lite"/>
    </source>
</evidence>
<name>A0A5B7H5V4_PORTR</name>
<comment type="caution">
    <text evidence="2">The sequence shown here is derived from an EMBL/GenBank/DDBJ whole genome shotgun (WGS) entry which is preliminary data.</text>
</comment>
<dbReference type="AlphaFoldDB" id="A0A5B7H5V4"/>
<gene>
    <name evidence="2" type="ORF">E2C01_061667</name>
</gene>
<feature type="region of interest" description="Disordered" evidence="1">
    <location>
        <begin position="1"/>
        <end position="41"/>
    </location>
</feature>
<reference evidence="2 3" key="1">
    <citation type="submission" date="2019-05" db="EMBL/GenBank/DDBJ databases">
        <title>Another draft genome of Portunus trituberculatus and its Hox gene families provides insights of decapod evolution.</title>
        <authorList>
            <person name="Jeong J.-H."/>
            <person name="Song I."/>
            <person name="Kim S."/>
            <person name="Choi T."/>
            <person name="Kim D."/>
            <person name="Ryu S."/>
            <person name="Kim W."/>
        </authorList>
    </citation>
    <scope>NUCLEOTIDE SEQUENCE [LARGE SCALE GENOMIC DNA]</scope>
    <source>
        <tissue evidence="2">Muscle</tissue>
    </source>
</reference>
<evidence type="ECO:0000313" key="3">
    <source>
        <dbReference type="Proteomes" id="UP000324222"/>
    </source>
</evidence>
<accession>A0A5B7H5V4</accession>
<proteinExistence type="predicted"/>
<dbReference type="EMBL" id="VSRR010026316">
    <property type="protein sequence ID" value="MPC67490.1"/>
    <property type="molecule type" value="Genomic_DNA"/>
</dbReference>
<evidence type="ECO:0000313" key="2">
    <source>
        <dbReference type="EMBL" id="MPC67490.1"/>
    </source>
</evidence>